<organism evidence="2 3">
    <name type="scientific">Mesorhabditis spiculigera</name>
    <dbReference type="NCBI Taxonomy" id="96644"/>
    <lineage>
        <taxon>Eukaryota</taxon>
        <taxon>Metazoa</taxon>
        <taxon>Ecdysozoa</taxon>
        <taxon>Nematoda</taxon>
        <taxon>Chromadorea</taxon>
        <taxon>Rhabditida</taxon>
        <taxon>Rhabditina</taxon>
        <taxon>Rhabditomorpha</taxon>
        <taxon>Rhabditoidea</taxon>
        <taxon>Rhabditidae</taxon>
        <taxon>Mesorhabditinae</taxon>
        <taxon>Mesorhabditis</taxon>
    </lineage>
</organism>
<gene>
    <name evidence="2" type="ORF">MSPICULIGERA_LOCUS7296</name>
</gene>
<accession>A0AA36CH93</accession>
<sequence>MLSKPEAEGGVTATDDEVDDARFAEVSRMVARLVEEGQLGMPAGLGYGRAKVVEMPAGEDVQHVTEQGKPSGDSEGEKGE</sequence>
<protein>
    <submittedName>
        <fullName evidence="2">Uncharacterized protein</fullName>
    </submittedName>
</protein>
<dbReference type="AlphaFoldDB" id="A0AA36CH93"/>
<name>A0AA36CH93_9BILA</name>
<reference evidence="2" key="1">
    <citation type="submission" date="2023-06" db="EMBL/GenBank/DDBJ databases">
        <authorList>
            <person name="Delattre M."/>
        </authorList>
    </citation>
    <scope>NUCLEOTIDE SEQUENCE</scope>
    <source>
        <strain evidence="2">AF72</strain>
    </source>
</reference>
<evidence type="ECO:0000313" key="3">
    <source>
        <dbReference type="Proteomes" id="UP001177023"/>
    </source>
</evidence>
<evidence type="ECO:0000313" key="2">
    <source>
        <dbReference type="EMBL" id="CAJ0568783.1"/>
    </source>
</evidence>
<feature type="region of interest" description="Disordered" evidence="1">
    <location>
        <begin position="56"/>
        <end position="80"/>
    </location>
</feature>
<keyword evidence="3" id="KW-1185">Reference proteome</keyword>
<proteinExistence type="predicted"/>
<dbReference type="Proteomes" id="UP001177023">
    <property type="component" value="Unassembled WGS sequence"/>
</dbReference>
<dbReference type="EMBL" id="CATQJA010001831">
    <property type="protein sequence ID" value="CAJ0568783.1"/>
    <property type="molecule type" value="Genomic_DNA"/>
</dbReference>
<feature type="non-terminal residue" evidence="2">
    <location>
        <position position="1"/>
    </location>
</feature>
<comment type="caution">
    <text evidence="2">The sequence shown here is derived from an EMBL/GenBank/DDBJ whole genome shotgun (WGS) entry which is preliminary data.</text>
</comment>
<evidence type="ECO:0000256" key="1">
    <source>
        <dbReference type="SAM" id="MobiDB-lite"/>
    </source>
</evidence>